<organism evidence="1">
    <name type="scientific">Myoviridae sp. ctcyQ27</name>
    <dbReference type="NCBI Taxonomy" id="2825139"/>
    <lineage>
        <taxon>Viruses</taxon>
        <taxon>Duplodnaviria</taxon>
        <taxon>Heunggongvirae</taxon>
        <taxon>Uroviricota</taxon>
        <taxon>Caudoviricetes</taxon>
    </lineage>
</organism>
<evidence type="ECO:0000313" key="1">
    <source>
        <dbReference type="EMBL" id="DAF93219.1"/>
    </source>
</evidence>
<name>A0A8S5UFK8_9CAUD</name>
<proteinExistence type="predicted"/>
<accession>A0A8S5UFK8</accession>
<reference evidence="1" key="1">
    <citation type="journal article" date="2021" name="Proc. Natl. Acad. Sci. U.S.A.">
        <title>A Catalog of Tens of Thousands of Viruses from Human Metagenomes Reveals Hidden Associations with Chronic Diseases.</title>
        <authorList>
            <person name="Tisza M.J."/>
            <person name="Buck C.B."/>
        </authorList>
    </citation>
    <scope>NUCLEOTIDE SEQUENCE</scope>
    <source>
        <strain evidence="1">CtcyQ27</strain>
    </source>
</reference>
<dbReference type="EMBL" id="BK016080">
    <property type="protein sequence ID" value="DAF93219.1"/>
    <property type="molecule type" value="Genomic_DNA"/>
</dbReference>
<sequence length="36" mass="4428">MKYQKWTNKIVILKISYGENKIMKIKISYRKNKIII</sequence>
<protein>
    <submittedName>
        <fullName evidence="1">Uncharacterized protein</fullName>
    </submittedName>
</protein>